<dbReference type="RefSeq" id="WP_187430129.1">
    <property type="nucleotide sequence ID" value="NZ_CP143423.1"/>
</dbReference>
<dbReference type="Proteomes" id="UP001318682">
    <property type="component" value="Chromosome"/>
</dbReference>
<feature type="signal peptide" evidence="1">
    <location>
        <begin position="1"/>
        <end position="22"/>
    </location>
</feature>
<reference evidence="3" key="1">
    <citation type="submission" date="2024-01" db="EMBL/GenBank/DDBJ databases">
        <title>Roseobacter fucihabitans sp. nov., isolated from the brown alga Fucus spiralis.</title>
        <authorList>
            <person name="Hahnke S."/>
            <person name="Berger M."/>
            <person name="Schlingloff A."/>
            <person name="Athale I."/>
            <person name="Neumann-Schaal M."/>
            <person name="Adenaya A."/>
            <person name="Poehlein A."/>
            <person name="Daniel R."/>
            <person name="Pertersen J."/>
            <person name="Brinkhoff T."/>
        </authorList>
    </citation>
    <scope>NUCLEOTIDE SEQUENCE [LARGE SCALE GENOMIC DNA]</scope>
    <source>
        <strain evidence="3">B14</strain>
    </source>
</reference>
<evidence type="ECO:0000313" key="2">
    <source>
        <dbReference type="EMBL" id="WVX51016.1"/>
    </source>
</evidence>
<evidence type="ECO:0000256" key="1">
    <source>
        <dbReference type="SAM" id="SignalP"/>
    </source>
</evidence>
<protein>
    <recommendedName>
        <fullName evidence="4">Phosphoribosyl-AMP cyclohydrolase</fullName>
    </recommendedName>
</protein>
<sequence>MKMTPMLTAALVLTCAAATAQAGSTSAAQGLTLPEVTELKRAWGDGIVNIGAVHTQGGDYRQAAKDHILNFYAYGERPVLFKPTLASVDQFRGTFDEAMSYFVGGDLAEDSGFAIAPYTDVRWESEGSVISGDTAMTMGNYFFMQADGNEVKVEYTFGIEKLDNGETKIVLHHSSLPFVPG</sequence>
<dbReference type="EMBL" id="CP143423">
    <property type="protein sequence ID" value="WVX51016.1"/>
    <property type="molecule type" value="Genomic_DNA"/>
</dbReference>
<keyword evidence="1" id="KW-0732">Signal</keyword>
<accession>A0ABZ2BY69</accession>
<evidence type="ECO:0008006" key="4">
    <source>
        <dbReference type="Google" id="ProtNLM"/>
    </source>
</evidence>
<gene>
    <name evidence="2" type="ORF">ROLI_041170</name>
</gene>
<dbReference type="Gene3D" id="3.10.450.50">
    <property type="match status" value="1"/>
</dbReference>
<evidence type="ECO:0000313" key="3">
    <source>
        <dbReference type="Proteomes" id="UP001318682"/>
    </source>
</evidence>
<dbReference type="SUPFAM" id="SSF54427">
    <property type="entry name" value="NTF2-like"/>
    <property type="match status" value="1"/>
</dbReference>
<dbReference type="InterPro" id="IPR032710">
    <property type="entry name" value="NTF2-like_dom_sf"/>
</dbReference>
<dbReference type="PIRSF" id="PIRSF028288">
    <property type="entry name" value="UCP028288"/>
    <property type="match status" value="1"/>
</dbReference>
<name>A0ABZ2BY69_9RHOB</name>
<proteinExistence type="predicted"/>
<organism evidence="2 3">
    <name type="scientific">Roseobacter fucihabitans</name>
    <dbReference type="NCBI Taxonomy" id="1537242"/>
    <lineage>
        <taxon>Bacteria</taxon>
        <taxon>Pseudomonadati</taxon>
        <taxon>Pseudomonadota</taxon>
        <taxon>Alphaproteobacteria</taxon>
        <taxon>Rhodobacterales</taxon>
        <taxon>Roseobacteraceae</taxon>
        <taxon>Roseobacter</taxon>
    </lineage>
</organism>
<keyword evidence="3" id="KW-1185">Reference proteome</keyword>
<feature type="chain" id="PRO_5047353401" description="Phosphoribosyl-AMP cyclohydrolase" evidence="1">
    <location>
        <begin position="23"/>
        <end position="181"/>
    </location>
</feature>
<dbReference type="InterPro" id="IPR016878">
    <property type="entry name" value="MICAH-like"/>
</dbReference>